<evidence type="ECO:0000256" key="4">
    <source>
        <dbReference type="ARBA" id="ARBA00023125"/>
    </source>
</evidence>
<evidence type="ECO:0000313" key="8">
    <source>
        <dbReference type="Proteomes" id="UP001328107"/>
    </source>
</evidence>
<keyword evidence="8" id="KW-1185">Reference proteome</keyword>
<evidence type="ECO:0000256" key="2">
    <source>
        <dbReference type="ARBA" id="ARBA00022771"/>
    </source>
</evidence>
<dbReference type="PROSITE" id="PS50950">
    <property type="entry name" value="ZF_THAP"/>
    <property type="match status" value="1"/>
</dbReference>
<sequence>CIVCHRLCSLPELLPFTSDQHKRTRWVNSVRWTPEGRRSLIALLSVTECPYLCASHFLPSDFNHDSSHNDVRPDAVPLFVVSNGVYNLTLSNAIKKELVEIKDEPIDEFAEIKQETKLYEKALHDIETSNENKASPVKDEPIDAFADVKLEEPIADMYCPSTGSSRLFDHSTSMEKSCSYASENSHLCSECGRKLSC</sequence>
<proteinExistence type="predicted"/>
<evidence type="ECO:0000256" key="5">
    <source>
        <dbReference type="PROSITE-ProRule" id="PRU00309"/>
    </source>
</evidence>
<feature type="non-terminal residue" evidence="7">
    <location>
        <position position="1"/>
    </location>
</feature>
<keyword evidence="1" id="KW-0479">Metal-binding</keyword>
<dbReference type="GO" id="GO:0003677">
    <property type="term" value="F:DNA binding"/>
    <property type="evidence" value="ECO:0007669"/>
    <property type="project" value="UniProtKB-UniRule"/>
</dbReference>
<evidence type="ECO:0000313" key="7">
    <source>
        <dbReference type="EMBL" id="GMR49859.1"/>
    </source>
</evidence>
<dbReference type="GO" id="GO:0008270">
    <property type="term" value="F:zinc ion binding"/>
    <property type="evidence" value="ECO:0007669"/>
    <property type="project" value="UniProtKB-KW"/>
</dbReference>
<name>A0AAN5I316_9BILA</name>
<keyword evidence="4 5" id="KW-0238">DNA-binding</keyword>
<protein>
    <recommendedName>
        <fullName evidence="6">THAP-type domain-containing protein</fullName>
    </recommendedName>
</protein>
<evidence type="ECO:0000256" key="3">
    <source>
        <dbReference type="ARBA" id="ARBA00022833"/>
    </source>
</evidence>
<gene>
    <name evidence="7" type="ORF">PMAYCL1PPCAC_20054</name>
</gene>
<evidence type="ECO:0000256" key="1">
    <source>
        <dbReference type="ARBA" id="ARBA00022723"/>
    </source>
</evidence>
<reference evidence="8" key="1">
    <citation type="submission" date="2022-10" db="EMBL/GenBank/DDBJ databases">
        <title>Genome assembly of Pristionchus species.</title>
        <authorList>
            <person name="Yoshida K."/>
            <person name="Sommer R.J."/>
        </authorList>
    </citation>
    <scope>NUCLEOTIDE SEQUENCE [LARGE SCALE GENOMIC DNA]</scope>
    <source>
        <strain evidence="8">RS5460</strain>
    </source>
</reference>
<evidence type="ECO:0000259" key="6">
    <source>
        <dbReference type="PROSITE" id="PS50950"/>
    </source>
</evidence>
<feature type="non-terminal residue" evidence="7">
    <location>
        <position position="197"/>
    </location>
</feature>
<accession>A0AAN5I316</accession>
<dbReference type="EMBL" id="BTRK01000004">
    <property type="protein sequence ID" value="GMR49859.1"/>
    <property type="molecule type" value="Genomic_DNA"/>
</dbReference>
<dbReference type="Proteomes" id="UP001328107">
    <property type="component" value="Unassembled WGS sequence"/>
</dbReference>
<feature type="domain" description="THAP-type" evidence="6">
    <location>
        <begin position="1"/>
        <end position="80"/>
    </location>
</feature>
<organism evidence="7 8">
    <name type="scientific">Pristionchus mayeri</name>
    <dbReference type="NCBI Taxonomy" id="1317129"/>
    <lineage>
        <taxon>Eukaryota</taxon>
        <taxon>Metazoa</taxon>
        <taxon>Ecdysozoa</taxon>
        <taxon>Nematoda</taxon>
        <taxon>Chromadorea</taxon>
        <taxon>Rhabditida</taxon>
        <taxon>Rhabditina</taxon>
        <taxon>Diplogasteromorpha</taxon>
        <taxon>Diplogasteroidea</taxon>
        <taxon>Neodiplogasteridae</taxon>
        <taxon>Pristionchus</taxon>
    </lineage>
</organism>
<dbReference type="SMART" id="SM00980">
    <property type="entry name" value="THAP"/>
    <property type="match status" value="1"/>
</dbReference>
<keyword evidence="3" id="KW-0862">Zinc</keyword>
<dbReference type="InterPro" id="IPR006612">
    <property type="entry name" value="THAP_Znf"/>
</dbReference>
<dbReference type="AlphaFoldDB" id="A0AAN5I316"/>
<comment type="caution">
    <text evidence="7">The sequence shown here is derived from an EMBL/GenBank/DDBJ whole genome shotgun (WGS) entry which is preliminary data.</text>
</comment>
<keyword evidence="2 5" id="KW-0863">Zinc-finger</keyword>